<evidence type="ECO:0000313" key="8">
    <source>
        <dbReference type="Proteomes" id="UP001501727"/>
    </source>
</evidence>
<evidence type="ECO:0000256" key="5">
    <source>
        <dbReference type="ARBA" id="ARBA00022801"/>
    </source>
</evidence>
<accession>A0ABP7MHQ3</accession>
<evidence type="ECO:0000256" key="6">
    <source>
        <dbReference type="RuleBase" id="RU366067"/>
    </source>
</evidence>
<sequence length="717" mass="77547">MALRNALLVSIAGLSLGAHADEGMWMPSQLPEIAAQLKAAGFKGDPKDLADLTKPPMSAVVSLGGCTASFVSPQGLVVTNHHCAYGAIQLNSTPDNNLMANGFNAATREQEVSAGPAARVLVTESFDRITDRILEGARGKTGRDYYDAVDAASKAAVAECEQDAGYRCSVANMYYGTDFYLVKQLELKDIRLVYAPPEAIGNYGDEIDNFMWPRHSGDFAFYRAYVGKDGKPAPFSADNVPYKPRAFLEVSTDPVAEGDFAMLAGYPGRTYRHRSAAEFADQVQVALPGRIDLYGALIDTVEGAAKGDAEAGVRYASQLAGLKNNLKRAQGELDGLRRSDAVGVKARDEAAMLSWLDAQPDAAGSRADIDAAGAVIAQSHATRERDTLFATMRSQTQLLKSALQLQRLAAERGKPDAQRERGYQQRDEALIEASLKQVQRRYSPAVEKAVLGELLSRYYKLPADQRIAEVDAVFGGDIAQAKAALDTLYTGTTLGDEAERLRLLAAAPADVSASTDPLMQAAAKLLPAELRIEDADKTQEGELLRLRPAYMRALVGYRESQGQAVYPDANSTLRVSYGKVSSLDPRDGVHYTPLTTVQGIVEKHTGEAPFDAPKPLRDAIAKGDFGSTADPALGTQTVNLMTNLDTTGGNSGSPVMDANGRLIGLNFDSNWEAVSASWMYDPRYKRAIHVDVRYLRWLLAKVYPAPQLLQEMRLPAE</sequence>
<reference evidence="8" key="1">
    <citation type="journal article" date="2019" name="Int. J. Syst. Evol. Microbiol.">
        <title>The Global Catalogue of Microorganisms (GCM) 10K type strain sequencing project: providing services to taxonomists for standard genome sequencing and annotation.</title>
        <authorList>
            <consortium name="The Broad Institute Genomics Platform"/>
            <consortium name="The Broad Institute Genome Sequencing Center for Infectious Disease"/>
            <person name="Wu L."/>
            <person name="Ma J."/>
        </authorList>
    </citation>
    <scope>NUCLEOTIDE SEQUENCE [LARGE SCALE GENOMIC DNA]</scope>
    <source>
        <strain evidence="8">JCM 16916</strain>
    </source>
</reference>
<dbReference type="EMBL" id="BAAAZU010000006">
    <property type="protein sequence ID" value="GAA3920693.1"/>
    <property type="molecule type" value="Genomic_DNA"/>
</dbReference>
<evidence type="ECO:0000256" key="2">
    <source>
        <dbReference type="ARBA" id="ARBA00022438"/>
    </source>
</evidence>
<keyword evidence="2 6" id="KW-0031">Aminopeptidase</keyword>
<comment type="caution">
    <text evidence="7">The sequence shown here is derived from an EMBL/GenBank/DDBJ whole genome shotgun (WGS) entry which is preliminary data.</text>
</comment>
<dbReference type="EC" id="3.4.14.-" evidence="6"/>
<dbReference type="Pfam" id="PF10459">
    <property type="entry name" value="Peptidase_S46"/>
    <property type="match status" value="1"/>
</dbReference>
<dbReference type="SUPFAM" id="SSF50494">
    <property type="entry name" value="Trypsin-like serine proteases"/>
    <property type="match status" value="1"/>
</dbReference>
<keyword evidence="4 6" id="KW-0732">Signal</keyword>
<evidence type="ECO:0000256" key="3">
    <source>
        <dbReference type="ARBA" id="ARBA00022670"/>
    </source>
</evidence>
<dbReference type="InterPro" id="IPR043504">
    <property type="entry name" value="Peptidase_S1_PA_chymotrypsin"/>
</dbReference>
<organism evidence="7 8">
    <name type="scientific">Luteimonas lutimaris</name>
    <dbReference type="NCBI Taxonomy" id="698645"/>
    <lineage>
        <taxon>Bacteria</taxon>
        <taxon>Pseudomonadati</taxon>
        <taxon>Pseudomonadota</taxon>
        <taxon>Gammaproteobacteria</taxon>
        <taxon>Lysobacterales</taxon>
        <taxon>Lysobacteraceae</taxon>
        <taxon>Luteimonas</taxon>
    </lineage>
</organism>
<keyword evidence="6" id="KW-0720">Serine protease</keyword>
<feature type="chain" id="PRO_5044982369" description="Dipeptidyl-peptidase" evidence="6">
    <location>
        <begin position="21"/>
        <end position="717"/>
    </location>
</feature>
<keyword evidence="5 6" id="KW-0378">Hydrolase</keyword>
<name>A0ABP7MHQ3_9GAMM</name>
<dbReference type="RefSeq" id="WP_344759545.1">
    <property type="nucleotide sequence ID" value="NZ_BAAAZU010000006.1"/>
</dbReference>
<dbReference type="PANTHER" id="PTHR38469">
    <property type="entry name" value="PERIPLASMIC PEPTIDASE SUBFAMILY S1B"/>
    <property type="match status" value="1"/>
</dbReference>
<gene>
    <name evidence="7" type="ORF">GCM10022229_12950</name>
</gene>
<keyword evidence="3 6" id="KW-0645">Protease</keyword>
<dbReference type="Proteomes" id="UP001501727">
    <property type="component" value="Unassembled WGS sequence"/>
</dbReference>
<protein>
    <recommendedName>
        <fullName evidence="6">Dipeptidyl-peptidase</fullName>
        <ecNumber evidence="6">3.4.14.-</ecNumber>
    </recommendedName>
</protein>
<proteinExistence type="inferred from homology"/>
<dbReference type="InterPro" id="IPR009003">
    <property type="entry name" value="Peptidase_S1_PA"/>
</dbReference>
<comment type="similarity">
    <text evidence="1 6">Belongs to the peptidase S46 family.</text>
</comment>
<dbReference type="PANTHER" id="PTHR38469:SF1">
    <property type="entry name" value="PERIPLASMIC PEPTIDASE SUBFAMILY S1B"/>
    <property type="match status" value="1"/>
</dbReference>
<feature type="signal peptide" evidence="6">
    <location>
        <begin position="1"/>
        <end position="20"/>
    </location>
</feature>
<evidence type="ECO:0000256" key="4">
    <source>
        <dbReference type="ARBA" id="ARBA00022729"/>
    </source>
</evidence>
<dbReference type="Gene3D" id="2.40.10.10">
    <property type="entry name" value="Trypsin-like serine proteases"/>
    <property type="match status" value="1"/>
</dbReference>
<keyword evidence="8" id="KW-1185">Reference proteome</keyword>
<evidence type="ECO:0000256" key="1">
    <source>
        <dbReference type="ARBA" id="ARBA00010491"/>
    </source>
</evidence>
<dbReference type="InterPro" id="IPR019500">
    <property type="entry name" value="Pep_S46"/>
</dbReference>
<evidence type="ECO:0000313" key="7">
    <source>
        <dbReference type="EMBL" id="GAA3920693.1"/>
    </source>
</evidence>
<comment type="function">
    <text evidence="6">Catalyzes the removal of dipeptides from the N-terminus of oligopeptides.</text>
</comment>